<dbReference type="EMBL" id="PGCJ01000327">
    <property type="protein sequence ID" value="PLW32234.1"/>
    <property type="molecule type" value="Genomic_DNA"/>
</dbReference>
<comment type="caution">
    <text evidence="2">The sequence shown here is derived from an EMBL/GenBank/DDBJ whole genome shotgun (WGS) entry which is preliminary data.</text>
</comment>
<evidence type="ECO:0000313" key="2">
    <source>
        <dbReference type="EMBL" id="PLW32234.1"/>
    </source>
</evidence>
<reference evidence="2 3" key="1">
    <citation type="submission" date="2017-11" db="EMBL/GenBank/DDBJ databases">
        <title>De novo assembly and phasing of dikaryotic genomes from two isolates of Puccinia coronata f. sp. avenae, the causal agent of oat crown rust.</title>
        <authorList>
            <person name="Miller M.E."/>
            <person name="Zhang Y."/>
            <person name="Omidvar V."/>
            <person name="Sperschneider J."/>
            <person name="Schwessinger B."/>
            <person name="Raley C."/>
            <person name="Palmer J.M."/>
            <person name="Garnica D."/>
            <person name="Upadhyaya N."/>
            <person name="Rathjen J."/>
            <person name="Taylor J.M."/>
            <person name="Park R.F."/>
            <person name="Dodds P.N."/>
            <person name="Hirsch C.D."/>
            <person name="Kianian S.F."/>
            <person name="Figueroa M."/>
        </authorList>
    </citation>
    <scope>NUCLEOTIDE SEQUENCE [LARGE SCALE GENOMIC DNA]</scope>
    <source>
        <strain evidence="2">12NC29</strain>
    </source>
</reference>
<gene>
    <name evidence="2" type="ORF">PCANC_17992</name>
</gene>
<feature type="region of interest" description="Disordered" evidence="1">
    <location>
        <begin position="119"/>
        <end position="138"/>
    </location>
</feature>
<organism evidence="2 3">
    <name type="scientific">Puccinia coronata f. sp. avenae</name>
    <dbReference type="NCBI Taxonomy" id="200324"/>
    <lineage>
        <taxon>Eukaryota</taxon>
        <taxon>Fungi</taxon>
        <taxon>Dikarya</taxon>
        <taxon>Basidiomycota</taxon>
        <taxon>Pucciniomycotina</taxon>
        <taxon>Pucciniomycetes</taxon>
        <taxon>Pucciniales</taxon>
        <taxon>Pucciniaceae</taxon>
        <taxon>Puccinia</taxon>
    </lineage>
</organism>
<sequence>MFLSLPGSMGYGVELEVLQAAREIMTALLNNIDLGSSSGGGGRYKPVCTIQLSNQLPNAEIGYAVKSAEADSLGEALDSGDDDCMKAGGLAEFAESVATVNGQRSRVDLPDLQTMPIQPVIHRSNGPSHSQNNSLPLRKGKTERYNIDCRFTSY</sequence>
<evidence type="ECO:0000313" key="3">
    <source>
        <dbReference type="Proteomes" id="UP000235388"/>
    </source>
</evidence>
<dbReference type="Proteomes" id="UP000235388">
    <property type="component" value="Unassembled WGS sequence"/>
</dbReference>
<accession>A0A2N5U3B4</accession>
<proteinExistence type="predicted"/>
<feature type="compositionally biased region" description="Polar residues" evidence="1">
    <location>
        <begin position="125"/>
        <end position="135"/>
    </location>
</feature>
<protein>
    <submittedName>
        <fullName evidence="2">Uncharacterized protein</fullName>
    </submittedName>
</protein>
<name>A0A2N5U3B4_9BASI</name>
<evidence type="ECO:0000256" key="1">
    <source>
        <dbReference type="SAM" id="MobiDB-lite"/>
    </source>
</evidence>
<keyword evidence="3" id="KW-1185">Reference proteome</keyword>
<dbReference type="AlphaFoldDB" id="A0A2N5U3B4"/>